<dbReference type="RefSeq" id="WP_107585374.1">
    <property type="nucleotide sequence ID" value="NZ_PZJJ01000019.1"/>
</dbReference>
<comment type="similarity">
    <text evidence="1 4">Belongs to the glycerate kinase type-1 family.</text>
</comment>
<evidence type="ECO:0000256" key="2">
    <source>
        <dbReference type="ARBA" id="ARBA00022679"/>
    </source>
</evidence>
<dbReference type="InterPro" id="IPR036129">
    <property type="entry name" value="Glycerate_kinase_sf"/>
</dbReference>
<evidence type="ECO:0000313" key="6">
    <source>
        <dbReference type="Proteomes" id="UP000240509"/>
    </source>
</evidence>
<evidence type="ECO:0000256" key="1">
    <source>
        <dbReference type="ARBA" id="ARBA00006284"/>
    </source>
</evidence>
<keyword evidence="6" id="KW-1185">Reference proteome</keyword>
<dbReference type="PIRSF" id="PIRSF006078">
    <property type="entry name" value="GlxK"/>
    <property type="match status" value="1"/>
</dbReference>
<accession>A0A2T4U4P8</accession>
<dbReference type="InterPro" id="IPR018197">
    <property type="entry name" value="Glycerate_kinase_RE-like"/>
</dbReference>
<dbReference type="AlphaFoldDB" id="A0A2T4U4P8"/>
<dbReference type="NCBIfam" id="TIGR00045">
    <property type="entry name" value="glycerate kinase"/>
    <property type="match status" value="1"/>
</dbReference>
<evidence type="ECO:0000313" key="5">
    <source>
        <dbReference type="EMBL" id="PTL38382.1"/>
    </source>
</evidence>
<protein>
    <submittedName>
        <fullName evidence="5">Glycerate kinase</fullName>
    </submittedName>
</protein>
<dbReference type="Proteomes" id="UP000240509">
    <property type="component" value="Unassembled WGS sequence"/>
</dbReference>
<dbReference type="Pfam" id="PF02595">
    <property type="entry name" value="Gly_kinase"/>
    <property type="match status" value="1"/>
</dbReference>
<sequence>MKIVIAIDSFKGCCTTFEAADAVERGLRYYRDDVQVTKIPIADGGEGTVDTLVSALEGEFKYANVLDPIGREVKAKYGVLPGNIAVIEMAAASGLPLLSNYELNPLTTTTYGTGQLIIDALDNGCKTIYLGVGGSATNDGGVGMAQALGVSFKDKSGQEIGYGGVELSRIETIDTSLIDSRIEKSNISILSDVKNPLCGKNGASYVYGPQKGATSKTIELLDSNLEHYGQIVKEQLSVDVLSMAGAGAAGGVGAGLFAFCKAESFSGVNKLIDLMHIEDYLKDADLVITGEGRIDSQTINGKVPVGVAKKAKKYDLPVIALVGSIGEGAEKTYEHGIDAIVDIIPSPQTLEYSLKNGISLIESTTERTMRLWNTSEKSCHKKLV</sequence>
<comment type="caution">
    <text evidence="5">The sequence shown here is derived from an EMBL/GenBank/DDBJ whole genome shotgun (WGS) entry which is preliminary data.</text>
</comment>
<dbReference type="GO" id="GO:0008887">
    <property type="term" value="F:glycerate kinase activity"/>
    <property type="evidence" value="ECO:0007669"/>
    <property type="project" value="UniProtKB-UniRule"/>
</dbReference>
<dbReference type="PANTHER" id="PTHR21599:SF0">
    <property type="entry name" value="GLYCERATE KINASE"/>
    <property type="match status" value="1"/>
</dbReference>
<gene>
    <name evidence="5" type="ORF">C6Y45_11525</name>
</gene>
<dbReference type="GO" id="GO:0031388">
    <property type="term" value="P:organic acid phosphorylation"/>
    <property type="evidence" value="ECO:0007669"/>
    <property type="project" value="UniProtKB-UniRule"/>
</dbReference>
<organism evidence="5 6">
    <name type="scientific">Alkalicoccus saliphilus</name>
    <dbReference type="NCBI Taxonomy" id="200989"/>
    <lineage>
        <taxon>Bacteria</taxon>
        <taxon>Bacillati</taxon>
        <taxon>Bacillota</taxon>
        <taxon>Bacilli</taxon>
        <taxon>Bacillales</taxon>
        <taxon>Bacillaceae</taxon>
        <taxon>Alkalicoccus</taxon>
    </lineage>
</organism>
<dbReference type="SUPFAM" id="SSF110738">
    <property type="entry name" value="Glycerate kinase I"/>
    <property type="match status" value="1"/>
</dbReference>
<name>A0A2T4U4P8_9BACI</name>
<proteinExistence type="inferred from homology"/>
<dbReference type="PANTHER" id="PTHR21599">
    <property type="entry name" value="GLYCERATE KINASE"/>
    <property type="match status" value="1"/>
</dbReference>
<dbReference type="InterPro" id="IPR018193">
    <property type="entry name" value="Glyc_kinase_flavodox-like_fold"/>
</dbReference>
<keyword evidence="2 4" id="KW-0808">Transferase</keyword>
<dbReference type="Gene3D" id="3.90.1510.10">
    <property type="entry name" value="Glycerate kinase, domain 2"/>
    <property type="match status" value="1"/>
</dbReference>
<dbReference type="Gene3D" id="3.40.50.10350">
    <property type="entry name" value="Glycerate kinase, domain 1"/>
    <property type="match status" value="1"/>
</dbReference>
<reference evidence="5 6" key="1">
    <citation type="submission" date="2018-03" db="EMBL/GenBank/DDBJ databases">
        <title>Alkalicoccus saliphilus sp. nov., isolated from a mineral pool.</title>
        <authorList>
            <person name="Zhao B."/>
        </authorList>
    </citation>
    <scope>NUCLEOTIDE SEQUENCE [LARGE SCALE GENOMIC DNA]</scope>
    <source>
        <strain evidence="5 6">6AG</strain>
    </source>
</reference>
<evidence type="ECO:0000256" key="3">
    <source>
        <dbReference type="ARBA" id="ARBA00022777"/>
    </source>
</evidence>
<dbReference type="EMBL" id="PZJJ01000019">
    <property type="protein sequence ID" value="PTL38382.1"/>
    <property type="molecule type" value="Genomic_DNA"/>
</dbReference>
<dbReference type="InterPro" id="IPR004381">
    <property type="entry name" value="Glycerate_kinase"/>
</dbReference>
<evidence type="ECO:0000256" key="4">
    <source>
        <dbReference type="PIRNR" id="PIRNR006078"/>
    </source>
</evidence>
<keyword evidence="3 4" id="KW-0418">Kinase</keyword>
<dbReference type="OrthoDB" id="9774290at2"/>